<feature type="transmembrane region" description="Helical" evidence="6">
    <location>
        <begin position="71"/>
        <end position="89"/>
    </location>
</feature>
<sequence>MADWSTLMAFAVFVCVMSGTPGPGNLTFMALGAKAGFGAVVRPLCGAILGAAMLGLCVALGLGALLMQDGWIANIFRGLSMGYMLYLAWRIMTMHKADKKDTAHLSFAEGILIHPLSPKTWAMYSIAFSLYFNPTGSLLDETAILIGGFAMGGLVFHSLWGFMGAKVMQFLGDGRKYQLFTAAMAVLMVGTSAWSLWAKTGAS</sequence>
<gene>
    <name evidence="7" type="ORF">SAMN04488056_103245</name>
</gene>
<evidence type="ECO:0000256" key="4">
    <source>
        <dbReference type="ARBA" id="ARBA00022989"/>
    </source>
</evidence>
<evidence type="ECO:0000256" key="3">
    <source>
        <dbReference type="ARBA" id="ARBA00022692"/>
    </source>
</evidence>
<dbReference type="AlphaFoldDB" id="A0A1I5EM50"/>
<dbReference type="EMBL" id="FOVR01000003">
    <property type="protein sequence ID" value="SFO12403.1"/>
    <property type="molecule type" value="Genomic_DNA"/>
</dbReference>
<evidence type="ECO:0000313" key="8">
    <source>
        <dbReference type="Proteomes" id="UP000199236"/>
    </source>
</evidence>
<feature type="transmembrane region" description="Helical" evidence="6">
    <location>
        <begin position="44"/>
        <end position="65"/>
    </location>
</feature>
<evidence type="ECO:0000256" key="6">
    <source>
        <dbReference type="SAM" id="Phobius"/>
    </source>
</evidence>
<keyword evidence="8" id="KW-1185">Reference proteome</keyword>
<name>A0A1I5EM50_9HYPH</name>
<dbReference type="Proteomes" id="UP000199236">
    <property type="component" value="Unassembled WGS sequence"/>
</dbReference>
<reference evidence="7 8" key="1">
    <citation type="submission" date="2016-10" db="EMBL/GenBank/DDBJ databases">
        <authorList>
            <person name="de Groot N.N."/>
        </authorList>
    </citation>
    <scope>NUCLEOTIDE SEQUENCE [LARGE SCALE GENOMIC DNA]</scope>
    <source>
        <strain evidence="7 8">CGMCC 1.9157</strain>
    </source>
</reference>
<evidence type="ECO:0000256" key="5">
    <source>
        <dbReference type="ARBA" id="ARBA00023136"/>
    </source>
</evidence>
<dbReference type="PANTHER" id="PTHR30086">
    <property type="entry name" value="ARGININE EXPORTER PROTEIN ARGO"/>
    <property type="match status" value="1"/>
</dbReference>
<proteinExistence type="predicted"/>
<comment type="subcellular location">
    <subcellularLocation>
        <location evidence="1">Cell membrane</location>
        <topology evidence="1">Multi-pass membrane protein</topology>
    </subcellularLocation>
</comment>
<keyword evidence="4 6" id="KW-1133">Transmembrane helix</keyword>
<dbReference type="GO" id="GO:0005886">
    <property type="term" value="C:plasma membrane"/>
    <property type="evidence" value="ECO:0007669"/>
    <property type="project" value="UniProtKB-SubCell"/>
</dbReference>
<feature type="transmembrane region" description="Helical" evidence="6">
    <location>
        <begin position="110"/>
        <end position="132"/>
    </location>
</feature>
<keyword evidence="5 6" id="KW-0472">Membrane</keyword>
<dbReference type="Pfam" id="PF01810">
    <property type="entry name" value="LysE"/>
    <property type="match status" value="1"/>
</dbReference>
<dbReference type="PANTHER" id="PTHR30086:SF20">
    <property type="entry name" value="ARGININE EXPORTER PROTEIN ARGO-RELATED"/>
    <property type="match status" value="1"/>
</dbReference>
<feature type="transmembrane region" description="Helical" evidence="6">
    <location>
        <begin position="177"/>
        <end position="197"/>
    </location>
</feature>
<keyword evidence="2" id="KW-1003">Cell membrane</keyword>
<evidence type="ECO:0000256" key="1">
    <source>
        <dbReference type="ARBA" id="ARBA00004651"/>
    </source>
</evidence>
<keyword evidence="3 6" id="KW-0812">Transmembrane</keyword>
<evidence type="ECO:0000256" key="2">
    <source>
        <dbReference type="ARBA" id="ARBA00022475"/>
    </source>
</evidence>
<dbReference type="GO" id="GO:0015171">
    <property type="term" value="F:amino acid transmembrane transporter activity"/>
    <property type="evidence" value="ECO:0007669"/>
    <property type="project" value="TreeGrafter"/>
</dbReference>
<feature type="transmembrane region" description="Helical" evidence="6">
    <location>
        <begin position="6"/>
        <end position="32"/>
    </location>
</feature>
<dbReference type="RefSeq" id="WP_175527983.1">
    <property type="nucleotide sequence ID" value="NZ_FOVR01000003.1"/>
</dbReference>
<accession>A0A1I5EM50</accession>
<organism evidence="7 8">
    <name type="scientific">Cohaesibacter marisflavi</name>
    <dbReference type="NCBI Taxonomy" id="655353"/>
    <lineage>
        <taxon>Bacteria</taxon>
        <taxon>Pseudomonadati</taxon>
        <taxon>Pseudomonadota</taxon>
        <taxon>Alphaproteobacteria</taxon>
        <taxon>Hyphomicrobiales</taxon>
        <taxon>Cohaesibacteraceae</taxon>
    </lineage>
</organism>
<dbReference type="STRING" id="655353.SAMN04488056_103245"/>
<protein>
    <submittedName>
        <fullName evidence="7">Threonine/homoserine/homoserine lactone efflux protein</fullName>
    </submittedName>
</protein>
<evidence type="ECO:0000313" key="7">
    <source>
        <dbReference type="EMBL" id="SFO12403.1"/>
    </source>
</evidence>
<dbReference type="InterPro" id="IPR001123">
    <property type="entry name" value="LeuE-type"/>
</dbReference>
<feature type="transmembrane region" description="Helical" evidence="6">
    <location>
        <begin position="144"/>
        <end position="165"/>
    </location>
</feature>